<feature type="active site" description="Cysteine persulfide intermediate" evidence="11">
    <location>
        <position position="198"/>
    </location>
</feature>
<dbReference type="RefSeq" id="WP_078768762.1">
    <property type="nucleotide sequence ID" value="NZ_FUWW01000013.1"/>
</dbReference>
<organism evidence="14 15">
    <name type="scientific">Eubacterium coprostanoligenes</name>
    <dbReference type="NCBI Taxonomy" id="290054"/>
    <lineage>
        <taxon>Bacteria</taxon>
        <taxon>Bacillati</taxon>
        <taxon>Bacillota</taxon>
        <taxon>Clostridia</taxon>
        <taxon>Eubacteriales</taxon>
        <taxon>Eubacteriaceae</taxon>
        <taxon>Eubacterium</taxon>
    </lineage>
</organism>
<dbReference type="GO" id="GO:0103016">
    <property type="term" value="F:tRNA-uridine 2-sulfurtransferase activity"/>
    <property type="evidence" value="ECO:0007669"/>
    <property type="project" value="UniProtKB-EC"/>
</dbReference>
<dbReference type="AlphaFoldDB" id="A0A1T4MK40"/>
<evidence type="ECO:0000256" key="11">
    <source>
        <dbReference type="HAMAP-Rule" id="MF_00144"/>
    </source>
</evidence>
<dbReference type="EC" id="2.8.1.13" evidence="11"/>
<dbReference type="InterPro" id="IPR004506">
    <property type="entry name" value="MnmA-like"/>
</dbReference>
<dbReference type="Pfam" id="PF20258">
    <property type="entry name" value="tRNA_Me_trans_C"/>
    <property type="match status" value="1"/>
</dbReference>
<evidence type="ECO:0000259" key="13">
    <source>
        <dbReference type="Pfam" id="PF20259"/>
    </source>
</evidence>
<dbReference type="GO" id="GO:0002143">
    <property type="term" value="P:tRNA wobble position uridine thiolation"/>
    <property type="evidence" value="ECO:0007669"/>
    <property type="project" value="TreeGrafter"/>
</dbReference>
<dbReference type="GO" id="GO:0005524">
    <property type="term" value="F:ATP binding"/>
    <property type="evidence" value="ECO:0007669"/>
    <property type="project" value="UniProtKB-KW"/>
</dbReference>
<feature type="binding site" evidence="11">
    <location>
        <begin position="7"/>
        <end position="14"/>
    </location>
    <ligand>
        <name>ATP</name>
        <dbReference type="ChEBI" id="CHEBI:30616"/>
    </ligand>
</feature>
<dbReference type="FunFam" id="2.30.30.280:FF:000001">
    <property type="entry name" value="tRNA-specific 2-thiouridylase MnmA"/>
    <property type="match status" value="1"/>
</dbReference>
<evidence type="ECO:0000256" key="10">
    <source>
        <dbReference type="ARBA" id="ARBA00056575"/>
    </source>
</evidence>
<evidence type="ECO:0000313" key="14">
    <source>
        <dbReference type="EMBL" id="SJZ67185.1"/>
    </source>
</evidence>
<feature type="region of interest" description="Interaction with tRNA" evidence="11">
    <location>
        <begin position="303"/>
        <end position="304"/>
    </location>
</feature>
<protein>
    <recommendedName>
        <fullName evidence="11">tRNA-specific 2-thiouridylase MnmA</fullName>
        <ecNumber evidence="11">2.8.1.13</ecNumber>
    </recommendedName>
</protein>
<evidence type="ECO:0000256" key="8">
    <source>
        <dbReference type="ARBA" id="ARBA00023157"/>
    </source>
</evidence>
<dbReference type="FunFam" id="3.40.50.620:FF:000115">
    <property type="entry name" value="tRNA-specific 2-thiouridylase MnmA"/>
    <property type="match status" value="1"/>
</dbReference>
<dbReference type="GO" id="GO:0000049">
    <property type="term" value="F:tRNA binding"/>
    <property type="evidence" value="ECO:0007669"/>
    <property type="project" value="UniProtKB-KW"/>
</dbReference>
<evidence type="ECO:0000256" key="2">
    <source>
        <dbReference type="ARBA" id="ARBA00022555"/>
    </source>
</evidence>
<keyword evidence="15" id="KW-1185">Reference proteome</keyword>
<keyword evidence="3 11" id="KW-0808">Transferase</keyword>
<dbReference type="Proteomes" id="UP000190657">
    <property type="component" value="Unassembled WGS sequence"/>
</dbReference>
<dbReference type="Pfam" id="PF03054">
    <property type="entry name" value="tRNA_Me_trans"/>
    <property type="match status" value="1"/>
</dbReference>
<keyword evidence="6 11" id="KW-0067">ATP-binding</keyword>
<keyword evidence="4 11" id="KW-0819">tRNA processing</keyword>
<dbReference type="CDD" id="cd01998">
    <property type="entry name" value="MnmA_TRMU-like"/>
    <property type="match status" value="1"/>
</dbReference>
<comment type="caution">
    <text evidence="11">Lacks conserved residue(s) required for the propagation of feature annotation.</text>
</comment>
<evidence type="ECO:0000256" key="7">
    <source>
        <dbReference type="ARBA" id="ARBA00022884"/>
    </source>
</evidence>
<proteinExistence type="inferred from homology"/>
<feature type="active site" description="Nucleophile" evidence="11">
    <location>
        <position position="102"/>
    </location>
</feature>
<comment type="catalytic activity">
    <reaction evidence="9 11">
        <text>S-sulfanyl-L-cysteinyl-[protein] + uridine(34) in tRNA + AH2 + ATP = 2-thiouridine(34) in tRNA + L-cysteinyl-[protein] + A + AMP + diphosphate + H(+)</text>
        <dbReference type="Rhea" id="RHEA:47032"/>
        <dbReference type="Rhea" id="RHEA-COMP:10131"/>
        <dbReference type="Rhea" id="RHEA-COMP:11726"/>
        <dbReference type="Rhea" id="RHEA-COMP:11727"/>
        <dbReference type="Rhea" id="RHEA-COMP:11728"/>
        <dbReference type="ChEBI" id="CHEBI:13193"/>
        <dbReference type="ChEBI" id="CHEBI:15378"/>
        <dbReference type="ChEBI" id="CHEBI:17499"/>
        <dbReference type="ChEBI" id="CHEBI:29950"/>
        <dbReference type="ChEBI" id="CHEBI:30616"/>
        <dbReference type="ChEBI" id="CHEBI:33019"/>
        <dbReference type="ChEBI" id="CHEBI:61963"/>
        <dbReference type="ChEBI" id="CHEBI:65315"/>
        <dbReference type="ChEBI" id="CHEBI:87170"/>
        <dbReference type="ChEBI" id="CHEBI:456215"/>
        <dbReference type="EC" id="2.8.1.13"/>
    </reaction>
</comment>
<comment type="similarity">
    <text evidence="11">Belongs to the MnmA/TRMU family.</text>
</comment>
<feature type="site" description="Interaction with tRNA" evidence="11">
    <location>
        <position position="335"/>
    </location>
</feature>
<dbReference type="STRING" id="290054.SAMN02745114_01293"/>
<comment type="subcellular location">
    <subcellularLocation>
        <location evidence="11">Cytoplasm</location>
    </subcellularLocation>
</comment>
<gene>
    <name evidence="11" type="primary">mnmA</name>
    <name evidence="14" type="ORF">SAMN02745114_01293</name>
</gene>
<feature type="site" description="Interaction with tRNA" evidence="11">
    <location>
        <position position="127"/>
    </location>
</feature>
<evidence type="ECO:0000256" key="4">
    <source>
        <dbReference type="ARBA" id="ARBA00022694"/>
    </source>
</evidence>
<dbReference type="SUPFAM" id="SSF52402">
    <property type="entry name" value="Adenine nucleotide alpha hydrolases-like"/>
    <property type="match status" value="1"/>
</dbReference>
<evidence type="ECO:0000256" key="1">
    <source>
        <dbReference type="ARBA" id="ARBA00022490"/>
    </source>
</evidence>
<dbReference type="PANTHER" id="PTHR11933:SF5">
    <property type="entry name" value="MITOCHONDRIAL TRNA-SPECIFIC 2-THIOURIDYLASE 1"/>
    <property type="match status" value="1"/>
</dbReference>
<evidence type="ECO:0000259" key="12">
    <source>
        <dbReference type="Pfam" id="PF20258"/>
    </source>
</evidence>
<evidence type="ECO:0000313" key="15">
    <source>
        <dbReference type="Proteomes" id="UP000190657"/>
    </source>
</evidence>
<feature type="domain" description="tRNA-specific 2-thiouridylase MnmA-like C-terminal" evidence="12">
    <location>
        <begin position="278"/>
        <end position="351"/>
    </location>
</feature>
<keyword evidence="8" id="KW-1015">Disulfide bond</keyword>
<dbReference type="HAMAP" id="MF_00144">
    <property type="entry name" value="tRNA_thiouridyl_MnmA"/>
    <property type="match status" value="1"/>
</dbReference>
<keyword evidence="1 11" id="KW-0963">Cytoplasm</keyword>
<dbReference type="EMBL" id="FUWW01000013">
    <property type="protein sequence ID" value="SJZ67185.1"/>
    <property type="molecule type" value="Genomic_DNA"/>
</dbReference>
<dbReference type="InterPro" id="IPR014729">
    <property type="entry name" value="Rossmann-like_a/b/a_fold"/>
</dbReference>
<dbReference type="OrthoDB" id="9800696at2"/>
<feature type="binding site" evidence="11">
    <location>
        <position position="126"/>
    </location>
    <ligand>
        <name>ATP</name>
        <dbReference type="ChEBI" id="CHEBI:30616"/>
    </ligand>
</feature>
<dbReference type="Pfam" id="PF20259">
    <property type="entry name" value="tRNA_Me_trans_M"/>
    <property type="match status" value="1"/>
</dbReference>
<dbReference type="InterPro" id="IPR046884">
    <property type="entry name" value="MnmA-like_central"/>
</dbReference>
<sequence>MKKAIVAMSGGVDSSVAALFMKEQGYECIGATMKLYDNEDIGVDREKTCCSLDDIEDARSVAYKLGMPYYVFNFKDEFEKKVIDKFISTYEAGGTPNPCIDCNRYLKFEKLMKRMEELQYDCVVTGHYADIEYVNGRYMLKKGKDLSKDQSYVLYSLSQYQLEHTVFPLGKYSKEKIREVAEKNGFINAKKRDSQDICFVPDGDYSKFIEQYKGKTYPCGDFVDKQGNVLGKHNGLIRYTIGQRKGLNIALGHPVYVISKDIESNTVVLGSNEDLNKKSLTARDFNWIAQKPDDKISCFAKTRYNMREVPCVAYCDGDRVVVEFNEPVRAITPGQAVVLYDGDYVLGGGTIE</sequence>
<reference evidence="15" key="1">
    <citation type="submission" date="2017-02" db="EMBL/GenBank/DDBJ databases">
        <authorList>
            <person name="Varghese N."/>
            <person name="Submissions S."/>
        </authorList>
    </citation>
    <scope>NUCLEOTIDE SEQUENCE [LARGE SCALE GENOMIC DNA]</scope>
    <source>
        <strain evidence="15">ATCC 51222</strain>
    </source>
</reference>
<dbReference type="GO" id="GO:0005737">
    <property type="term" value="C:cytoplasm"/>
    <property type="evidence" value="ECO:0007669"/>
    <property type="project" value="UniProtKB-SubCell"/>
</dbReference>
<name>A0A1T4MK40_9FIRM</name>
<feature type="binding site" evidence="11">
    <location>
        <position position="33"/>
    </location>
    <ligand>
        <name>ATP</name>
        <dbReference type="ChEBI" id="CHEBI:30616"/>
    </ligand>
</feature>
<dbReference type="InterPro" id="IPR046885">
    <property type="entry name" value="MnmA-like_C"/>
</dbReference>
<keyword evidence="2 11" id="KW-0820">tRNA-binding</keyword>
<dbReference type="InterPro" id="IPR023382">
    <property type="entry name" value="MnmA-like_central_sf"/>
</dbReference>
<accession>A0A1T4MK40</accession>
<dbReference type="Gene3D" id="3.40.50.620">
    <property type="entry name" value="HUPs"/>
    <property type="match status" value="1"/>
</dbReference>
<dbReference type="Gene3D" id="2.30.30.280">
    <property type="entry name" value="Adenine nucleotide alpha hydrolases-like domains"/>
    <property type="match status" value="1"/>
</dbReference>
<keyword evidence="5 11" id="KW-0547">Nucleotide-binding</keyword>
<feature type="domain" description="tRNA-specific 2-thiouridylase MnmA-like central" evidence="13">
    <location>
        <begin position="207"/>
        <end position="270"/>
    </location>
</feature>
<feature type="region of interest" description="Interaction with tRNA" evidence="11">
    <location>
        <begin position="148"/>
        <end position="150"/>
    </location>
</feature>
<dbReference type="FunFam" id="2.40.30.10:FF:000023">
    <property type="entry name" value="tRNA-specific 2-thiouridylase MnmA"/>
    <property type="match status" value="1"/>
</dbReference>
<comment type="function">
    <text evidence="10 11">Catalyzes the 2-thiolation of uridine at the wobble position (U34) of tRNA, leading to the formation of s(2)U34.</text>
</comment>
<dbReference type="NCBIfam" id="NF001138">
    <property type="entry name" value="PRK00143.1"/>
    <property type="match status" value="1"/>
</dbReference>
<evidence type="ECO:0000256" key="5">
    <source>
        <dbReference type="ARBA" id="ARBA00022741"/>
    </source>
</evidence>
<dbReference type="NCBIfam" id="TIGR00420">
    <property type="entry name" value="trmU"/>
    <property type="match status" value="1"/>
</dbReference>
<dbReference type="PANTHER" id="PTHR11933">
    <property type="entry name" value="TRNA 5-METHYLAMINOMETHYL-2-THIOURIDYLATE -METHYLTRANSFERASE"/>
    <property type="match status" value="1"/>
</dbReference>
<evidence type="ECO:0000256" key="3">
    <source>
        <dbReference type="ARBA" id="ARBA00022679"/>
    </source>
</evidence>
<dbReference type="Gene3D" id="2.40.30.10">
    <property type="entry name" value="Translation factors"/>
    <property type="match status" value="1"/>
</dbReference>
<keyword evidence="7 11" id="KW-0694">RNA-binding</keyword>
<evidence type="ECO:0000256" key="9">
    <source>
        <dbReference type="ARBA" id="ARBA00051542"/>
    </source>
</evidence>
<evidence type="ECO:0000256" key="6">
    <source>
        <dbReference type="ARBA" id="ARBA00022840"/>
    </source>
</evidence>